<proteinExistence type="predicted"/>
<protein>
    <submittedName>
        <fullName evidence="1">Uncharacterized protein</fullName>
    </submittedName>
</protein>
<accession>A0A6M3JP82</accession>
<dbReference type="AlphaFoldDB" id="A0A6M3JP82"/>
<reference evidence="1" key="1">
    <citation type="submission" date="2020-03" db="EMBL/GenBank/DDBJ databases">
        <title>The deep terrestrial virosphere.</title>
        <authorList>
            <person name="Holmfeldt K."/>
            <person name="Nilsson E."/>
            <person name="Simone D."/>
            <person name="Lopez-Fernandez M."/>
            <person name="Wu X."/>
            <person name="de Brujin I."/>
            <person name="Lundin D."/>
            <person name="Andersson A."/>
            <person name="Bertilsson S."/>
            <person name="Dopson M."/>
        </authorList>
    </citation>
    <scope>NUCLEOTIDE SEQUENCE</scope>
    <source>
        <strain evidence="1">MM415A03092</strain>
    </source>
</reference>
<sequence>MKLTNANFAKKDQNFRVACEVASVLPTKRQASKYRRRLGRAVKVTMAQINQHKINKMWDGDTND</sequence>
<evidence type="ECO:0000313" key="1">
    <source>
        <dbReference type="EMBL" id="QJA71706.1"/>
    </source>
</evidence>
<name>A0A6M3JP82_9ZZZZ</name>
<dbReference type="EMBL" id="MT141893">
    <property type="protein sequence ID" value="QJA71706.1"/>
    <property type="molecule type" value="Genomic_DNA"/>
</dbReference>
<organism evidence="1">
    <name type="scientific">viral metagenome</name>
    <dbReference type="NCBI Taxonomy" id="1070528"/>
    <lineage>
        <taxon>unclassified sequences</taxon>
        <taxon>metagenomes</taxon>
        <taxon>organismal metagenomes</taxon>
    </lineage>
</organism>
<gene>
    <name evidence="1" type="ORF">MM415A03092_0006</name>
</gene>